<keyword evidence="2" id="KW-1185">Reference proteome</keyword>
<reference evidence="1 2" key="2">
    <citation type="journal article" date="2022" name="Mol. Ecol. Resour.">
        <title>The genomes of chicory, endive, great burdock and yacon provide insights into Asteraceae paleo-polyploidization history and plant inulin production.</title>
        <authorList>
            <person name="Fan W."/>
            <person name="Wang S."/>
            <person name="Wang H."/>
            <person name="Wang A."/>
            <person name="Jiang F."/>
            <person name="Liu H."/>
            <person name="Zhao H."/>
            <person name="Xu D."/>
            <person name="Zhang Y."/>
        </authorList>
    </citation>
    <scope>NUCLEOTIDE SEQUENCE [LARGE SCALE GENOMIC DNA]</scope>
    <source>
        <strain evidence="2">cv. Yunnan</strain>
        <tissue evidence="1">Leaves</tissue>
    </source>
</reference>
<sequence length="140" mass="16298">MPTPIEEGFDPLGELELLEDLLYQDPSVWIEKDQPEDSQPEMKVRLNEVKRKRHVELLDGGSPPKSSKPRKRRWRHLDREMDRMHVACKGDRFLHYMPRIRFGPVASESFLCFHCTLTKGIDLLRSRLSARSRIAIGSST</sequence>
<reference evidence="2" key="1">
    <citation type="journal article" date="2022" name="Mol. Ecol. Resour.">
        <title>The genomes of chicory, endive, great burdock and yacon provide insights into Asteraceae palaeo-polyploidization history and plant inulin production.</title>
        <authorList>
            <person name="Fan W."/>
            <person name="Wang S."/>
            <person name="Wang H."/>
            <person name="Wang A."/>
            <person name="Jiang F."/>
            <person name="Liu H."/>
            <person name="Zhao H."/>
            <person name="Xu D."/>
            <person name="Zhang Y."/>
        </authorList>
    </citation>
    <scope>NUCLEOTIDE SEQUENCE [LARGE SCALE GENOMIC DNA]</scope>
    <source>
        <strain evidence="2">cv. Yunnan</strain>
    </source>
</reference>
<name>A0ACB9IPE1_9ASTR</name>
<evidence type="ECO:0000313" key="2">
    <source>
        <dbReference type="Proteomes" id="UP001056120"/>
    </source>
</evidence>
<comment type="caution">
    <text evidence="1">The sequence shown here is derived from an EMBL/GenBank/DDBJ whole genome shotgun (WGS) entry which is preliminary data.</text>
</comment>
<evidence type="ECO:0000313" key="1">
    <source>
        <dbReference type="EMBL" id="KAI3808932.1"/>
    </source>
</evidence>
<dbReference type="Proteomes" id="UP001056120">
    <property type="component" value="Linkage Group LG08"/>
</dbReference>
<organism evidence="1 2">
    <name type="scientific">Smallanthus sonchifolius</name>
    <dbReference type="NCBI Taxonomy" id="185202"/>
    <lineage>
        <taxon>Eukaryota</taxon>
        <taxon>Viridiplantae</taxon>
        <taxon>Streptophyta</taxon>
        <taxon>Embryophyta</taxon>
        <taxon>Tracheophyta</taxon>
        <taxon>Spermatophyta</taxon>
        <taxon>Magnoliopsida</taxon>
        <taxon>eudicotyledons</taxon>
        <taxon>Gunneridae</taxon>
        <taxon>Pentapetalae</taxon>
        <taxon>asterids</taxon>
        <taxon>campanulids</taxon>
        <taxon>Asterales</taxon>
        <taxon>Asteraceae</taxon>
        <taxon>Asteroideae</taxon>
        <taxon>Heliantheae alliance</taxon>
        <taxon>Millerieae</taxon>
        <taxon>Smallanthus</taxon>
    </lineage>
</organism>
<protein>
    <submittedName>
        <fullName evidence="1">Uncharacterized protein</fullName>
    </submittedName>
</protein>
<accession>A0ACB9IPE1</accession>
<dbReference type="EMBL" id="CM042025">
    <property type="protein sequence ID" value="KAI3808932.1"/>
    <property type="molecule type" value="Genomic_DNA"/>
</dbReference>
<proteinExistence type="predicted"/>
<gene>
    <name evidence="1" type="ORF">L1987_24895</name>
</gene>